<keyword evidence="2 5" id="KW-0963">Cytoplasm</keyword>
<comment type="subcellular location">
    <subcellularLocation>
        <location evidence="5 6">Cytoplasm</location>
    </subcellularLocation>
</comment>
<keyword evidence="4 5" id="KW-0012">Acyltransferase</keyword>
<evidence type="ECO:0000256" key="4">
    <source>
        <dbReference type="ARBA" id="ARBA00023315"/>
    </source>
</evidence>
<dbReference type="PROSITE" id="PS51186">
    <property type="entry name" value="GNAT"/>
    <property type="match status" value="1"/>
</dbReference>
<feature type="binding site" evidence="5">
    <location>
        <begin position="83"/>
        <end position="88"/>
    </location>
    <ligand>
        <name>acetyl-CoA</name>
        <dbReference type="ChEBI" id="CHEBI:57288"/>
    </ligand>
</feature>
<dbReference type="Proteomes" id="UP000078596">
    <property type="component" value="Chromosome"/>
</dbReference>
<keyword evidence="9" id="KW-1185">Reference proteome</keyword>
<protein>
    <recommendedName>
        <fullName evidence="5 6">[Ribosomal protein bS18]-alanine N-acetyltransferase</fullName>
        <ecNumber evidence="5 6">2.3.1.266</ecNumber>
    </recommendedName>
</protein>
<evidence type="ECO:0000313" key="8">
    <source>
        <dbReference type="EMBL" id="ANJ66890.1"/>
    </source>
</evidence>
<dbReference type="InterPro" id="IPR006464">
    <property type="entry name" value="AcTrfase_RimI/Ard1"/>
</dbReference>
<organism evidence="8 9">
    <name type="scientific">Halothiobacillus diazotrophicus</name>
    <dbReference type="NCBI Taxonomy" id="1860122"/>
    <lineage>
        <taxon>Bacteria</taxon>
        <taxon>Pseudomonadati</taxon>
        <taxon>Pseudomonadota</taxon>
        <taxon>Gammaproteobacteria</taxon>
        <taxon>Chromatiales</taxon>
        <taxon>Halothiobacillaceae</taxon>
        <taxon>Halothiobacillus</taxon>
    </lineage>
</organism>
<evidence type="ECO:0000256" key="5">
    <source>
        <dbReference type="HAMAP-Rule" id="MF_02210"/>
    </source>
</evidence>
<dbReference type="GO" id="GO:0008999">
    <property type="term" value="F:protein-N-terminal-alanine acetyltransferase activity"/>
    <property type="evidence" value="ECO:0007669"/>
    <property type="project" value="UniProtKB-UniRule"/>
</dbReference>
<feature type="active site" description="Proton donor" evidence="5">
    <location>
        <position position="121"/>
    </location>
</feature>
<dbReference type="GO" id="GO:0005737">
    <property type="term" value="C:cytoplasm"/>
    <property type="evidence" value="ECO:0007669"/>
    <property type="project" value="UniProtKB-SubCell"/>
</dbReference>
<comment type="caution">
    <text evidence="5">Lacks conserved residue(s) required for the propagation of feature annotation.</text>
</comment>
<dbReference type="PANTHER" id="PTHR43420:SF44">
    <property type="entry name" value="ACETYLTRANSFERASE YPEA"/>
    <property type="match status" value="1"/>
</dbReference>
<dbReference type="NCBIfam" id="TIGR01575">
    <property type="entry name" value="rimI"/>
    <property type="match status" value="1"/>
</dbReference>
<dbReference type="InterPro" id="IPR043690">
    <property type="entry name" value="RimI"/>
</dbReference>
<evidence type="ECO:0000256" key="6">
    <source>
        <dbReference type="RuleBase" id="RU363094"/>
    </source>
</evidence>
<reference evidence="8 9" key="1">
    <citation type="submission" date="2016-06" db="EMBL/GenBank/DDBJ databases">
        <title>Insight into the functional genes involving in sulfur oxidation in Pearl River water.</title>
        <authorList>
            <person name="Luo J."/>
            <person name="Tan X."/>
            <person name="Lin W."/>
        </authorList>
    </citation>
    <scope>NUCLEOTIDE SEQUENCE [LARGE SCALE GENOMIC DNA]</scope>
    <source>
        <strain evidence="8 9">LS2</strain>
    </source>
</reference>
<sequence length="154" mass="17357">MTGLSDTLGLVSLDETDLPAMHRIERAGHLYPWSERVFMDCIRSGYYLDGAMQDDRLLGFAVVMPILNEWHILNLCVDPAVHRRGVGRYLMNYVLDQAVKSDIASLWLEVRIGNAAARQLYETLGFEQVGLRKGYYPAKAGREDALVLMRPVAS</sequence>
<dbReference type="EC" id="2.3.1.266" evidence="5 6"/>
<dbReference type="STRING" id="1860122.A9404_05415"/>
<dbReference type="EMBL" id="CP016027">
    <property type="protein sequence ID" value="ANJ66890.1"/>
    <property type="molecule type" value="Genomic_DNA"/>
</dbReference>
<proteinExistence type="inferred from homology"/>
<dbReference type="AlphaFoldDB" id="A0A191ZGA9"/>
<feature type="binding site" evidence="5">
    <location>
        <position position="114"/>
    </location>
    <ligand>
        <name>acetyl-CoA</name>
        <dbReference type="ChEBI" id="CHEBI:57288"/>
    </ligand>
</feature>
<dbReference type="Pfam" id="PF00583">
    <property type="entry name" value="Acetyltransf_1"/>
    <property type="match status" value="1"/>
</dbReference>
<dbReference type="PANTHER" id="PTHR43420">
    <property type="entry name" value="ACETYLTRANSFERASE"/>
    <property type="match status" value="1"/>
</dbReference>
<dbReference type="RefSeq" id="WP_066099252.1">
    <property type="nucleotide sequence ID" value="NZ_CP016027.1"/>
</dbReference>
<comment type="catalytic activity">
    <reaction evidence="5 6">
        <text>N-terminal L-alanyl-[ribosomal protein bS18] + acetyl-CoA = N-terminal N(alpha)-acetyl-L-alanyl-[ribosomal protein bS18] + CoA + H(+)</text>
        <dbReference type="Rhea" id="RHEA:43756"/>
        <dbReference type="Rhea" id="RHEA-COMP:10676"/>
        <dbReference type="Rhea" id="RHEA-COMP:10677"/>
        <dbReference type="ChEBI" id="CHEBI:15378"/>
        <dbReference type="ChEBI" id="CHEBI:57287"/>
        <dbReference type="ChEBI" id="CHEBI:57288"/>
        <dbReference type="ChEBI" id="CHEBI:64718"/>
        <dbReference type="ChEBI" id="CHEBI:83683"/>
        <dbReference type="EC" id="2.3.1.266"/>
    </reaction>
</comment>
<dbReference type="InterPro" id="IPR016181">
    <property type="entry name" value="Acyl_CoA_acyltransferase"/>
</dbReference>
<dbReference type="SUPFAM" id="SSF55729">
    <property type="entry name" value="Acyl-CoA N-acyltransferases (Nat)"/>
    <property type="match status" value="1"/>
</dbReference>
<dbReference type="CDD" id="cd04301">
    <property type="entry name" value="NAT_SF"/>
    <property type="match status" value="1"/>
</dbReference>
<dbReference type="KEGG" id="haz:A9404_05415"/>
<keyword evidence="3 5" id="KW-0808">Transferase</keyword>
<evidence type="ECO:0000313" key="9">
    <source>
        <dbReference type="Proteomes" id="UP000078596"/>
    </source>
</evidence>
<evidence type="ECO:0000256" key="1">
    <source>
        <dbReference type="ARBA" id="ARBA00005395"/>
    </source>
</evidence>
<dbReference type="Gene3D" id="3.40.630.30">
    <property type="match status" value="1"/>
</dbReference>
<gene>
    <name evidence="5" type="primary">rimI</name>
    <name evidence="8" type="ORF">A9404_05415</name>
</gene>
<accession>A0A191ZGA9</accession>
<dbReference type="InterPro" id="IPR000182">
    <property type="entry name" value="GNAT_dom"/>
</dbReference>
<feature type="active site" description="Proton acceptor" evidence="5">
    <location>
        <position position="109"/>
    </location>
</feature>
<name>A0A191ZGA9_9GAMM</name>
<evidence type="ECO:0000256" key="2">
    <source>
        <dbReference type="ARBA" id="ARBA00022490"/>
    </source>
</evidence>
<dbReference type="InterPro" id="IPR050680">
    <property type="entry name" value="YpeA/RimI_acetyltransf"/>
</dbReference>
<evidence type="ECO:0000259" key="7">
    <source>
        <dbReference type="PROSITE" id="PS51186"/>
    </source>
</evidence>
<feature type="domain" description="N-acetyltransferase" evidence="7">
    <location>
        <begin position="8"/>
        <end position="153"/>
    </location>
</feature>
<evidence type="ECO:0000256" key="3">
    <source>
        <dbReference type="ARBA" id="ARBA00022679"/>
    </source>
</evidence>
<dbReference type="OrthoDB" id="9796919at2"/>
<comment type="function">
    <text evidence="5 6">Acetylates the N-terminal alanine of ribosomal protein bS18.</text>
</comment>
<dbReference type="HAMAP" id="MF_02210">
    <property type="entry name" value="RimI"/>
    <property type="match status" value="1"/>
</dbReference>
<comment type="similarity">
    <text evidence="1 5 6">Belongs to the acetyltransferase family. RimI subfamily.</text>
</comment>